<dbReference type="KEGG" id="nau:109239949"/>
<dbReference type="EMBL" id="MJEQ01037183">
    <property type="protein sequence ID" value="OIT07200.1"/>
    <property type="molecule type" value="Genomic_DNA"/>
</dbReference>
<dbReference type="InterPro" id="IPR019786">
    <property type="entry name" value="Zinc_finger_PHD-type_CS"/>
</dbReference>
<dbReference type="InterPro" id="IPR043151">
    <property type="entry name" value="BAH_sf"/>
</dbReference>
<evidence type="ECO:0000256" key="3">
    <source>
        <dbReference type="ARBA" id="ARBA00022833"/>
    </source>
</evidence>
<sequence length="188" mass="21487">MANTRPGKCDLGSYTITGIDEVVRAGDCVLMRQSRTDTVLHVARVERIEADNCNNIKVHVRWYYRPEDSMGGRRKFHGAKELFLSDHYDVQIAHSIVGKCNVHSFRKYTKLENVGPEDYYCRFEYETASGAFVPDMVAVYCKCEMPCNPDEFMVKCVECKERHHPACVGMTIEQAKQIDHYVCSGCSQ</sequence>
<protein>
    <submittedName>
        <fullName evidence="5">Chromatin remodeling protein ebs</fullName>
    </submittedName>
</protein>
<dbReference type="GeneID" id="109239949"/>
<dbReference type="InterPro" id="IPR001025">
    <property type="entry name" value="BAH_dom"/>
</dbReference>
<evidence type="ECO:0000313" key="5">
    <source>
        <dbReference type="EMBL" id="OIT07200.1"/>
    </source>
</evidence>
<dbReference type="OrthoDB" id="436852at2759"/>
<dbReference type="PROSITE" id="PS51038">
    <property type="entry name" value="BAH"/>
    <property type="match status" value="1"/>
</dbReference>
<dbReference type="Gene3D" id="3.30.40.10">
    <property type="entry name" value="Zinc/RING finger domain, C3HC4 (zinc finger)"/>
    <property type="match status" value="1"/>
</dbReference>
<dbReference type="OMA" id="NFEFIAT"/>
<accession>A0A1J6J3C9</accession>
<keyword evidence="2" id="KW-0863">Zinc-finger</keyword>
<evidence type="ECO:0000256" key="2">
    <source>
        <dbReference type="ARBA" id="ARBA00022771"/>
    </source>
</evidence>
<dbReference type="SUPFAM" id="SSF57903">
    <property type="entry name" value="FYVE/PHD zinc finger"/>
    <property type="match status" value="1"/>
</dbReference>
<dbReference type="PROSITE" id="PS01359">
    <property type="entry name" value="ZF_PHD_1"/>
    <property type="match status" value="1"/>
</dbReference>
<proteinExistence type="predicted"/>
<keyword evidence="3" id="KW-0862">Zinc</keyword>
<evidence type="ECO:0000259" key="4">
    <source>
        <dbReference type="PROSITE" id="PS51038"/>
    </source>
</evidence>
<dbReference type="SMART" id="SM00439">
    <property type="entry name" value="BAH"/>
    <property type="match status" value="1"/>
</dbReference>
<dbReference type="InterPro" id="IPR013083">
    <property type="entry name" value="Znf_RING/FYVE/PHD"/>
</dbReference>
<organism evidence="5 6">
    <name type="scientific">Nicotiana attenuata</name>
    <name type="common">Coyote tobacco</name>
    <dbReference type="NCBI Taxonomy" id="49451"/>
    <lineage>
        <taxon>Eukaryota</taxon>
        <taxon>Viridiplantae</taxon>
        <taxon>Streptophyta</taxon>
        <taxon>Embryophyta</taxon>
        <taxon>Tracheophyta</taxon>
        <taxon>Spermatophyta</taxon>
        <taxon>Magnoliopsida</taxon>
        <taxon>eudicotyledons</taxon>
        <taxon>Gunneridae</taxon>
        <taxon>Pentapetalae</taxon>
        <taxon>asterids</taxon>
        <taxon>lamiids</taxon>
        <taxon>Solanales</taxon>
        <taxon>Solanaceae</taxon>
        <taxon>Nicotianoideae</taxon>
        <taxon>Nicotianeae</taxon>
        <taxon>Nicotiana</taxon>
    </lineage>
</organism>
<keyword evidence="1" id="KW-0479">Metal-binding</keyword>
<dbReference type="Gene3D" id="2.30.30.490">
    <property type="match status" value="1"/>
</dbReference>
<dbReference type="Gramene" id="OIT07200">
    <property type="protein sequence ID" value="OIT07200"/>
    <property type="gene ID" value="A4A49_26843"/>
</dbReference>
<dbReference type="PANTHER" id="PTHR46364">
    <property type="entry name" value="OS08G0421900 PROTEIN"/>
    <property type="match status" value="1"/>
</dbReference>
<dbReference type="GO" id="GO:0003682">
    <property type="term" value="F:chromatin binding"/>
    <property type="evidence" value="ECO:0007669"/>
    <property type="project" value="InterPro"/>
</dbReference>
<dbReference type="SMR" id="A0A1J6J3C9"/>
<keyword evidence="6" id="KW-1185">Reference proteome</keyword>
<dbReference type="GO" id="GO:0008270">
    <property type="term" value="F:zinc ion binding"/>
    <property type="evidence" value="ECO:0007669"/>
    <property type="project" value="UniProtKB-KW"/>
</dbReference>
<dbReference type="Pfam" id="PF01426">
    <property type="entry name" value="BAH"/>
    <property type="match status" value="1"/>
</dbReference>
<reference evidence="5" key="1">
    <citation type="submission" date="2016-11" db="EMBL/GenBank/DDBJ databases">
        <title>The genome of Nicotiana attenuata.</title>
        <authorList>
            <person name="Xu S."/>
            <person name="Brockmoeller T."/>
            <person name="Gaquerel E."/>
            <person name="Navarro A."/>
            <person name="Kuhl H."/>
            <person name="Gase K."/>
            <person name="Ling Z."/>
            <person name="Zhou W."/>
            <person name="Kreitzer C."/>
            <person name="Stanke M."/>
            <person name="Tang H."/>
            <person name="Lyons E."/>
            <person name="Pandey P."/>
            <person name="Pandey S.P."/>
            <person name="Timmermann B."/>
            <person name="Baldwin I.T."/>
        </authorList>
    </citation>
    <scope>NUCLEOTIDE SEQUENCE [LARGE SCALE GENOMIC DNA]</scope>
    <source>
        <strain evidence="5">UT</strain>
    </source>
</reference>
<dbReference type="AlphaFoldDB" id="A0A1J6J3C9"/>
<evidence type="ECO:0000313" key="6">
    <source>
        <dbReference type="Proteomes" id="UP000187609"/>
    </source>
</evidence>
<dbReference type="STRING" id="49451.A0A1J6J3C9"/>
<evidence type="ECO:0000256" key="1">
    <source>
        <dbReference type="ARBA" id="ARBA00022723"/>
    </source>
</evidence>
<comment type="caution">
    <text evidence="5">The sequence shown here is derived from an EMBL/GenBank/DDBJ whole genome shotgun (WGS) entry which is preliminary data.</text>
</comment>
<feature type="domain" description="BAH" evidence="4">
    <location>
        <begin position="21"/>
        <end position="136"/>
    </location>
</feature>
<name>A0A1J6J3C9_NICAT</name>
<dbReference type="Proteomes" id="UP000187609">
    <property type="component" value="Unassembled WGS sequence"/>
</dbReference>
<dbReference type="InterPro" id="IPR011011">
    <property type="entry name" value="Znf_FYVE_PHD"/>
</dbReference>
<gene>
    <name evidence="5" type="primary">EBS_2</name>
    <name evidence="5" type="ORF">A4A49_26843</name>
</gene>